<name>A0A382DML8_9ZZZZ</name>
<dbReference type="EMBL" id="UINC01039986">
    <property type="protein sequence ID" value="SVB39244.1"/>
    <property type="molecule type" value="Genomic_DNA"/>
</dbReference>
<evidence type="ECO:0008006" key="2">
    <source>
        <dbReference type="Google" id="ProtNLM"/>
    </source>
</evidence>
<evidence type="ECO:0000313" key="1">
    <source>
        <dbReference type="EMBL" id="SVB39244.1"/>
    </source>
</evidence>
<dbReference type="SUPFAM" id="SSF55729">
    <property type="entry name" value="Acyl-CoA N-acyltransferases (Nat)"/>
    <property type="match status" value="1"/>
</dbReference>
<feature type="non-terminal residue" evidence="1">
    <location>
        <position position="92"/>
    </location>
</feature>
<reference evidence="1" key="1">
    <citation type="submission" date="2018-05" db="EMBL/GenBank/DDBJ databases">
        <authorList>
            <person name="Lanie J.A."/>
            <person name="Ng W.-L."/>
            <person name="Kazmierczak K.M."/>
            <person name="Andrzejewski T.M."/>
            <person name="Davidsen T.M."/>
            <person name="Wayne K.J."/>
            <person name="Tettelin H."/>
            <person name="Glass J.I."/>
            <person name="Rusch D."/>
            <person name="Podicherti R."/>
            <person name="Tsui H.-C.T."/>
            <person name="Winkler M.E."/>
        </authorList>
    </citation>
    <scope>NUCLEOTIDE SEQUENCE</scope>
</reference>
<dbReference type="AlphaFoldDB" id="A0A382DML8"/>
<gene>
    <name evidence="1" type="ORF">METZ01_LOCUS192098</name>
</gene>
<organism evidence="1">
    <name type="scientific">marine metagenome</name>
    <dbReference type="NCBI Taxonomy" id="408172"/>
    <lineage>
        <taxon>unclassified sequences</taxon>
        <taxon>metagenomes</taxon>
        <taxon>ecological metagenomes</taxon>
    </lineage>
</organism>
<sequence length="92" mass="11260">MKVNKPTENAEINLLIPPDFQLNKFLYNKIGKKYNWVDRLIWTDQDWIKYVSRFDMYTYILKVKNEIAGFFEFIFHEKKLEIEIAYFGILEE</sequence>
<protein>
    <recommendedName>
        <fullName evidence="2">N-acetyltransferase domain-containing protein</fullName>
    </recommendedName>
</protein>
<dbReference type="InterPro" id="IPR016181">
    <property type="entry name" value="Acyl_CoA_acyltransferase"/>
</dbReference>
<accession>A0A382DML8</accession>
<proteinExistence type="predicted"/>